<comment type="similarity">
    <text evidence="2 11">Belongs to the sulfotransferase 2 family.</text>
</comment>
<dbReference type="Pfam" id="PF03567">
    <property type="entry name" value="Sulfotransfer_2"/>
    <property type="match status" value="1"/>
</dbReference>
<dbReference type="PANTHER" id="PTHR12137:SF4">
    <property type="entry name" value="CARBOHYDRATE SULFOTRANSFERASE 12"/>
    <property type="match status" value="1"/>
</dbReference>
<dbReference type="InterPro" id="IPR005331">
    <property type="entry name" value="Sulfotransferase"/>
</dbReference>
<reference evidence="12 13" key="1">
    <citation type="submission" date="2024-04" db="EMBL/GenBank/DDBJ databases">
        <authorList>
            <person name="Waldvogel A.-M."/>
            <person name="Schoenle A."/>
        </authorList>
    </citation>
    <scope>NUCLEOTIDE SEQUENCE [LARGE SCALE GENOMIC DNA]</scope>
</reference>
<dbReference type="Proteomes" id="UP001497482">
    <property type="component" value="Chromosome 15"/>
</dbReference>
<keyword evidence="3 11" id="KW-0808">Transferase</keyword>
<keyword evidence="10 11" id="KW-0119">Carbohydrate metabolism</keyword>
<protein>
    <recommendedName>
        <fullName evidence="11">Carbohydrate sulfotransferase</fullName>
        <ecNumber evidence="11">2.8.2.-</ecNumber>
    </recommendedName>
</protein>
<evidence type="ECO:0000256" key="9">
    <source>
        <dbReference type="ARBA" id="ARBA00023180"/>
    </source>
</evidence>
<sequence length="212" mass="24700">MSTVASIIRKWNKYGTPGRPVARGFLLQPLAAKLKHYTKFIFVRDPLVRLISAYKNKFLEDNDAYYQVYGIRILKHFSNMSHPSKVNEAGKSRVYPSFQQFLEFITDPDILRTHRLDVHWRPQHQLCLPCTIKYDFVGHQETLQEDADLLLKMLNIDIAFPHSPSIPNNADSVKVWFKSVPKATMRKLYKMYELDFKLFGYPQPPLDDLAAP</sequence>
<keyword evidence="4" id="KW-0812">Transmembrane</keyword>
<keyword evidence="5 11" id="KW-0735">Signal-anchor</keyword>
<evidence type="ECO:0000256" key="6">
    <source>
        <dbReference type="ARBA" id="ARBA00022989"/>
    </source>
</evidence>
<proteinExistence type="inferred from homology"/>
<dbReference type="PANTHER" id="PTHR12137">
    <property type="entry name" value="CARBOHYDRATE SULFOTRANSFERASE"/>
    <property type="match status" value="1"/>
</dbReference>
<evidence type="ECO:0000313" key="12">
    <source>
        <dbReference type="EMBL" id="CAL1581608.1"/>
    </source>
</evidence>
<accession>A0AAV2JV88</accession>
<keyword evidence="7 11" id="KW-0333">Golgi apparatus</keyword>
<evidence type="ECO:0000256" key="8">
    <source>
        <dbReference type="ARBA" id="ARBA00023136"/>
    </source>
</evidence>
<keyword evidence="6" id="KW-1133">Transmembrane helix</keyword>
<keyword evidence="9 11" id="KW-0325">Glycoprotein</keyword>
<dbReference type="AlphaFoldDB" id="A0AAV2JV88"/>
<evidence type="ECO:0000256" key="4">
    <source>
        <dbReference type="ARBA" id="ARBA00022692"/>
    </source>
</evidence>
<dbReference type="EMBL" id="OZ035837">
    <property type="protein sequence ID" value="CAL1581608.1"/>
    <property type="molecule type" value="Genomic_DNA"/>
</dbReference>
<dbReference type="InterPro" id="IPR018011">
    <property type="entry name" value="Carb_sulfotrans_8-10"/>
</dbReference>
<evidence type="ECO:0000256" key="5">
    <source>
        <dbReference type="ARBA" id="ARBA00022968"/>
    </source>
</evidence>
<evidence type="ECO:0000256" key="1">
    <source>
        <dbReference type="ARBA" id="ARBA00004323"/>
    </source>
</evidence>
<evidence type="ECO:0000313" key="13">
    <source>
        <dbReference type="Proteomes" id="UP001497482"/>
    </source>
</evidence>
<dbReference type="GO" id="GO:0000139">
    <property type="term" value="C:Golgi membrane"/>
    <property type="evidence" value="ECO:0007669"/>
    <property type="project" value="UniProtKB-SubCell"/>
</dbReference>
<gene>
    <name evidence="12" type="ORF">KC01_LOCUS12354</name>
</gene>
<evidence type="ECO:0000256" key="3">
    <source>
        <dbReference type="ARBA" id="ARBA00022679"/>
    </source>
</evidence>
<evidence type="ECO:0000256" key="11">
    <source>
        <dbReference type="RuleBase" id="RU364020"/>
    </source>
</evidence>
<dbReference type="GO" id="GO:0030166">
    <property type="term" value="P:proteoglycan biosynthetic process"/>
    <property type="evidence" value="ECO:0007669"/>
    <property type="project" value="TreeGrafter"/>
</dbReference>
<evidence type="ECO:0000256" key="10">
    <source>
        <dbReference type="ARBA" id="ARBA00023277"/>
    </source>
</evidence>
<evidence type="ECO:0000256" key="2">
    <source>
        <dbReference type="ARBA" id="ARBA00006339"/>
    </source>
</evidence>
<keyword evidence="13" id="KW-1185">Reference proteome</keyword>
<comment type="subcellular location">
    <subcellularLocation>
        <location evidence="1 11">Golgi apparatus membrane</location>
        <topology evidence="1 11">Single-pass type II membrane protein</topology>
    </subcellularLocation>
</comment>
<organism evidence="12 13">
    <name type="scientific">Knipowitschia caucasica</name>
    <name type="common">Caucasian dwarf goby</name>
    <name type="synonym">Pomatoschistus caucasicus</name>
    <dbReference type="NCBI Taxonomy" id="637954"/>
    <lineage>
        <taxon>Eukaryota</taxon>
        <taxon>Metazoa</taxon>
        <taxon>Chordata</taxon>
        <taxon>Craniata</taxon>
        <taxon>Vertebrata</taxon>
        <taxon>Euteleostomi</taxon>
        <taxon>Actinopterygii</taxon>
        <taxon>Neopterygii</taxon>
        <taxon>Teleostei</taxon>
        <taxon>Neoteleostei</taxon>
        <taxon>Acanthomorphata</taxon>
        <taxon>Gobiaria</taxon>
        <taxon>Gobiiformes</taxon>
        <taxon>Gobioidei</taxon>
        <taxon>Gobiidae</taxon>
        <taxon>Gobiinae</taxon>
        <taxon>Knipowitschia</taxon>
    </lineage>
</organism>
<dbReference type="GO" id="GO:0008146">
    <property type="term" value="F:sulfotransferase activity"/>
    <property type="evidence" value="ECO:0007669"/>
    <property type="project" value="InterPro"/>
</dbReference>
<name>A0AAV2JV88_KNICA</name>
<keyword evidence="8" id="KW-0472">Membrane</keyword>
<evidence type="ECO:0000256" key="7">
    <source>
        <dbReference type="ARBA" id="ARBA00023034"/>
    </source>
</evidence>
<dbReference type="GO" id="GO:0016051">
    <property type="term" value="P:carbohydrate biosynthetic process"/>
    <property type="evidence" value="ECO:0007669"/>
    <property type="project" value="InterPro"/>
</dbReference>
<dbReference type="EC" id="2.8.2.-" evidence="11"/>